<dbReference type="Gene3D" id="1.10.30.50">
    <property type="match status" value="1"/>
</dbReference>
<dbReference type="OrthoDB" id="7807589at2"/>
<sequence>MSSPRSYSPVGQCIYCGSRDGLTVEHIVPYSLGGTARLPEASCRPCAAVTGAFEQRLTRKMFGSIRVRLNFPTRRPSERPKTVLARDAATGLEISLNPSEAVTILPVVHFAPPGMFRDPPERADSYVGATVEARQMQPDDNSRWPLLGSNTYTFKQDFDPDALALTLAKIAHACTVAEFGIESFSSFLPPVLLGQQKDIYTYVGSSPAHIGDPTELHRVQLHLGHPHYGAKADYLLSVSICLLSSLGLPTALVIVGRANEQWAQREAARYHSNAIGIPEPPPNLA</sequence>
<evidence type="ECO:0000313" key="2">
    <source>
        <dbReference type="EMBL" id="RVT91296.1"/>
    </source>
</evidence>
<dbReference type="EMBL" id="SACN01000002">
    <property type="protein sequence ID" value="RVT91296.1"/>
    <property type="molecule type" value="Genomic_DNA"/>
</dbReference>
<dbReference type="AlphaFoldDB" id="A0A437M136"/>
<dbReference type="CDD" id="cd00085">
    <property type="entry name" value="HNHc"/>
    <property type="match status" value="1"/>
</dbReference>
<accession>A0A437M136</accession>
<name>A0A437M136_9SPHN</name>
<keyword evidence="3" id="KW-1185">Reference proteome</keyword>
<evidence type="ECO:0000259" key="1">
    <source>
        <dbReference type="Pfam" id="PF14279"/>
    </source>
</evidence>
<reference evidence="2 3" key="1">
    <citation type="submission" date="2019-01" db="EMBL/GenBank/DDBJ databases">
        <authorList>
            <person name="Chen W.-M."/>
        </authorList>
    </citation>
    <scope>NUCLEOTIDE SEQUENCE [LARGE SCALE GENOMIC DNA]</scope>
    <source>
        <strain evidence="2 3">CCP-7</strain>
    </source>
</reference>
<dbReference type="InterPro" id="IPR029471">
    <property type="entry name" value="HNH_5"/>
</dbReference>
<dbReference type="Pfam" id="PF14279">
    <property type="entry name" value="HNH_5"/>
    <property type="match status" value="1"/>
</dbReference>
<evidence type="ECO:0000313" key="3">
    <source>
        <dbReference type="Proteomes" id="UP000282971"/>
    </source>
</evidence>
<proteinExistence type="predicted"/>
<feature type="domain" description="HNH endonuclease 5" evidence="1">
    <location>
        <begin position="13"/>
        <end position="53"/>
    </location>
</feature>
<dbReference type="InterPro" id="IPR003615">
    <property type="entry name" value="HNH_nuc"/>
</dbReference>
<dbReference type="Proteomes" id="UP000282971">
    <property type="component" value="Unassembled WGS sequence"/>
</dbReference>
<comment type="caution">
    <text evidence="2">The sequence shown here is derived from an EMBL/GenBank/DDBJ whole genome shotgun (WGS) entry which is preliminary data.</text>
</comment>
<protein>
    <recommendedName>
        <fullName evidence="1">HNH endonuclease 5 domain-containing protein</fullName>
    </recommendedName>
</protein>
<gene>
    <name evidence="2" type="ORF">EOD43_17470</name>
</gene>
<organism evidence="2 3">
    <name type="scientific">Sphingomonas crocodyli</name>
    <dbReference type="NCBI Taxonomy" id="1979270"/>
    <lineage>
        <taxon>Bacteria</taxon>
        <taxon>Pseudomonadati</taxon>
        <taxon>Pseudomonadota</taxon>
        <taxon>Alphaproteobacteria</taxon>
        <taxon>Sphingomonadales</taxon>
        <taxon>Sphingomonadaceae</taxon>
        <taxon>Sphingomonas</taxon>
    </lineage>
</organism>